<dbReference type="RefSeq" id="WP_200788233.1">
    <property type="nucleotide sequence ID" value="NZ_JAEDAO010000001.1"/>
</dbReference>
<dbReference type="InterPro" id="IPR029058">
    <property type="entry name" value="AB_hydrolase_fold"/>
</dbReference>
<sequence length="257" mass="28276">MTQSGVAATAAVGPGAEAARPLRDLLRRALPHRRSPQGPVYEGRGQPVIVFPREHSGPEATEPLRLALREAGFRSFDWGLGADTGPRGMAMHRWLRKLEECVIDVFEVTQAPVTLLGWGLSGLYARELSRRCTPLVRQVITLGTPFNTAADPDRKCPVLQLLDAGPERIPLSMRNGLRRAPPVPCTSIYSRDDGVVRWEQCADQDTATCEHIEVPGVRHDQFATHPRVLEIVSQRLAQPEDAWAPFAASETRLLATA</sequence>
<comment type="caution">
    <text evidence="1">The sequence shown here is derived from an EMBL/GenBank/DDBJ whole genome shotgun (WGS) entry which is preliminary data.</text>
</comment>
<evidence type="ECO:0008006" key="3">
    <source>
        <dbReference type="Google" id="ProtNLM"/>
    </source>
</evidence>
<accession>A0A934Q2T9</accession>
<name>A0A934Q2T9_9BURK</name>
<organism evidence="1 2">
    <name type="scientific">Ramlibacter algicola</name>
    <dbReference type="NCBI Taxonomy" id="2795217"/>
    <lineage>
        <taxon>Bacteria</taxon>
        <taxon>Pseudomonadati</taxon>
        <taxon>Pseudomonadota</taxon>
        <taxon>Betaproteobacteria</taxon>
        <taxon>Burkholderiales</taxon>
        <taxon>Comamonadaceae</taxon>
        <taxon>Ramlibacter</taxon>
    </lineage>
</organism>
<dbReference type="SUPFAM" id="SSF53474">
    <property type="entry name" value="alpha/beta-Hydrolases"/>
    <property type="match status" value="1"/>
</dbReference>
<dbReference type="Proteomes" id="UP000617041">
    <property type="component" value="Unassembled WGS sequence"/>
</dbReference>
<dbReference type="AlphaFoldDB" id="A0A934Q2T9"/>
<gene>
    <name evidence="1" type="ORF">I8E28_11690</name>
</gene>
<protein>
    <recommendedName>
        <fullName evidence="3">Alpha/beta hydrolase</fullName>
    </recommendedName>
</protein>
<reference evidence="1" key="1">
    <citation type="submission" date="2020-12" db="EMBL/GenBank/DDBJ databases">
        <title>Ramlibacter sp. nov., isolated from a freshwater alga, Cryptomonas.</title>
        <authorList>
            <person name="Kim H.M."/>
            <person name="Jeon C.O."/>
        </authorList>
    </citation>
    <scope>NUCLEOTIDE SEQUENCE</scope>
    <source>
        <strain evidence="1">CrO1</strain>
    </source>
</reference>
<evidence type="ECO:0000313" key="1">
    <source>
        <dbReference type="EMBL" id="MBK0393254.1"/>
    </source>
</evidence>
<dbReference type="EMBL" id="JAEDAO010000001">
    <property type="protein sequence ID" value="MBK0393254.1"/>
    <property type="molecule type" value="Genomic_DNA"/>
</dbReference>
<proteinExistence type="predicted"/>
<keyword evidence="2" id="KW-1185">Reference proteome</keyword>
<dbReference type="Gene3D" id="3.40.50.1820">
    <property type="entry name" value="alpha/beta hydrolase"/>
    <property type="match status" value="1"/>
</dbReference>
<evidence type="ECO:0000313" key="2">
    <source>
        <dbReference type="Proteomes" id="UP000617041"/>
    </source>
</evidence>